<organism evidence="2 3">
    <name type="scientific">Aquimarina algicola</name>
    <dbReference type="NCBI Taxonomy" id="2589995"/>
    <lineage>
        <taxon>Bacteria</taxon>
        <taxon>Pseudomonadati</taxon>
        <taxon>Bacteroidota</taxon>
        <taxon>Flavobacteriia</taxon>
        <taxon>Flavobacteriales</taxon>
        <taxon>Flavobacteriaceae</taxon>
        <taxon>Aquimarina</taxon>
    </lineage>
</organism>
<gene>
    <name evidence="2" type="ORF">FHK87_19885</name>
</gene>
<sequence length="503" mass="58645">MTKTVTTFIFMVSSLIVFGQNIDGAFSQKKMKKDLKIFKEIRLKANSGLYKYRTEQQIDSIYNWAENKILESSTYLDFYNIICQLTDFEGSLHNETTLPEKYFRKLKEENYGYFPYPIKWIEGKWVINYQTEKIPLGSEILEINGVPVSQVIPNLYKYYTTDGQNITGKKVGIRKYFSEYYRLHYGQIEEFNVIYKTRDSEIKKNIILKSVSYSNYYKNFEGRYSKPYDQTYYIDLKENEKYTYKKLDNSTGILTINTFSMGNENTTEHKNYVTFLDSIFTKIKTENLKNLIVDVRINSGGTDPNDVITYSYLTSRDFQESKQAWISFSKIPLLKYFDISVPSFLRPLGVGKFNRHFQNRFPIKKNEKYFIGKKESEMEVRKPNKNTFTGEIYLLTSPEVASAGSLFASMVAGNKNTTVIGEETMGGYYGHNGHTSFGYVLPKSKIITDFSIDNIEQDVPKKSNQLYGRGIIPDHIVSQNYDDFLNQKDTQMKFTLELIDNEK</sequence>
<dbReference type="GO" id="GO:0006508">
    <property type="term" value="P:proteolysis"/>
    <property type="evidence" value="ECO:0007669"/>
    <property type="project" value="InterPro"/>
</dbReference>
<dbReference type="AlphaFoldDB" id="A0A504JB19"/>
<feature type="domain" description="Tail specific protease" evidence="1">
    <location>
        <begin position="251"/>
        <end position="427"/>
    </location>
</feature>
<evidence type="ECO:0000313" key="2">
    <source>
        <dbReference type="EMBL" id="TPN83481.1"/>
    </source>
</evidence>
<comment type="caution">
    <text evidence="2">The sequence shown here is derived from an EMBL/GenBank/DDBJ whole genome shotgun (WGS) entry which is preliminary data.</text>
</comment>
<accession>A0A504JB19</accession>
<dbReference type="GO" id="GO:0008236">
    <property type="term" value="F:serine-type peptidase activity"/>
    <property type="evidence" value="ECO:0007669"/>
    <property type="project" value="InterPro"/>
</dbReference>
<dbReference type="RefSeq" id="WP_140595752.1">
    <property type="nucleotide sequence ID" value="NZ_VFWZ01000007.1"/>
</dbReference>
<dbReference type="Pfam" id="PF03572">
    <property type="entry name" value="Peptidase_S41"/>
    <property type="match status" value="1"/>
</dbReference>
<reference evidence="2 3" key="1">
    <citation type="submission" date="2019-06" db="EMBL/GenBank/DDBJ databases">
        <authorList>
            <person name="Meng X."/>
        </authorList>
    </citation>
    <scope>NUCLEOTIDE SEQUENCE [LARGE SCALE GENOMIC DNA]</scope>
    <source>
        <strain evidence="2 3">M625</strain>
    </source>
</reference>
<protein>
    <submittedName>
        <fullName evidence="2">Peptidase</fullName>
    </submittedName>
</protein>
<dbReference type="Proteomes" id="UP000315540">
    <property type="component" value="Unassembled WGS sequence"/>
</dbReference>
<dbReference type="EMBL" id="VFWZ01000007">
    <property type="protein sequence ID" value="TPN83481.1"/>
    <property type="molecule type" value="Genomic_DNA"/>
</dbReference>
<dbReference type="InterPro" id="IPR029045">
    <property type="entry name" value="ClpP/crotonase-like_dom_sf"/>
</dbReference>
<keyword evidence="3" id="KW-1185">Reference proteome</keyword>
<evidence type="ECO:0000313" key="3">
    <source>
        <dbReference type="Proteomes" id="UP000315540"/>
    </source>
</evidence>
<dbReference type="SUPFAM" id="SSF52096">
    <property type="entry name" value="ClpP/crotonase"/>
    <property type="match status" value="1"/>
</dbReference>
<name>A0A504JB19_9FLAO</name>
<dbReference type="InterPro" id="IPR005151">
    <property type="entry name" value="Tail-specific_protease"/>
</dbReference>
<proteinExistence type="predicted"/>
<evidence type="ECO:0000259" key="1">
    <source>
        <dbReference type="Pfam" id="PF03572"/>
    </source>
</evidence>
<dbReference type="Gene3D" id="3.90.226.10">
    <property type="entry name" value="2-enoyl-CoA Hydratase, Chain A, domain 1"/>
    <property type="match status" value="1"/>
</dbReference>
<dbReference type="OrthoDB" id="5480566at2"/>